<protein>
    <recommendedName>
        <fullName evidence="5">AB hydrolase-1 domain-containing protein</fullName>
    </recommendedName>
</protein>
<dbReference type="PANTHER" id="PTHR43329">
    <property type="entry name" value="EPOXIDE HYDROLASE"/>
    <property type="match status" value="1"/>
</dbReference>
<feature type="region of interest" description="Disordered" evidence="4">
    <location>
        <begin position="274"/>
        <end position="314"/>
    </location>
</feature>
<name>A0A8H5LSH6_9AGAR</name>
<dbReference type="InterPro" id="IPR000639">
    <property type="entry name" value="Epox_hydrolase-like"/>
</dbReference>
<evidence type="ECO:0000256" key="2">
    <source>
        <dbReference type="ARBA" id="ARBA00038334"/>
    </source>
</evidence>
<dbReference type="AlphaFoldDB" id="A0A8H5LSH6"/>
<dbReference type="OrthoDB" id="408373at2759"/>
<keyword evidence="1" id="KW-0378">Hydrolase</keyword>
<feature type="compositionally biased region" description="Basic and acidic residues" evidence="4">
    <location>
        <begin position="274"/>
        <end position="287"/>
    </location>
</feature>
<gene>
    <name evidence="6" type="ORF">D9758_004349</name>
</gene>
<evidence type="ECO:0000256" key="1">
    <source>
        <dbReference type="ARBA" id="ARBA00022801"/>
    </source>
</evidence>
<dbReference type="InterPro" id="IPR011009">
    <property type="entry name" value="Kinase-like_dom_sf"/>
</dbReference>
<dbReference type="Pfam" id="PF00561">
    <property type="entry name" value="Abhydrolase_1"/>
    <property type="match status" value="1"/>
</dbReference>
<keyword evidence="3" id="KW-0175">Coiled coil</keyword>
<dbReference type="EMBL" id="JAACJM010000017">
    <property type="protein sequence ID" value="KAF5367927.1"/>
    <property type="molecule type" value="Genomic_DNA"/>
</dbReference>
<sequence>MAHLTQVPNGAGPYHHIVIAENALNSKQTVWQAKWHENGARTGGFERNVVVKIASTAEAVRKLEKEAEFYENHLILLQGDIVPRYYGFFRVLRREYACMMLEYCTGSVDPMNFDCEIMLAACKLHSSGIYHGDLSPVNTSSGLRPHHIVSCGNSVRLVDFSLAQAGHRCNNTLYPSQQGMLSNFRNTALNPFSSNAPCRELVALENFYGQHEANQHVPEGWNQEESMRKVAKAKTNEVEKASLLLSMGGTANRRIASGNRAQCNDYVATPEARRLDATRRVRSESGESRVSGSSLTLNHHHPMARSPSISLRGDSAMSSKIGAYGREGCDGPPASFRWRENAVELVDDSIGTKTYIYGQGLRLDSKMIPKILSLLVCASAALPVVFGIDVPPPFNQSFFKDLNVTRGLTYHYYAAPATVGSGKPTLVFLHGFPSSSYDWRHQVSFFQDQGYGLVVPDMLGYGGTAKPLDPQLYASSLICKDIVDIMDAEGIEQAILIGHDWGSKITTRLANYFPERFHAFAFLAVGEISPGFSTDFNESFSVAKAFLGYENFGYFDFLVSEGADQVIQEHLDSFFDAWFPRDTVQAIDSLCPIGALEAFLKNDTRIIPGEYVTSEERMIQKDLFYKDGYSAPLNWYKIVMSSVESDDDEGIPKENTSTQKPVFYGAALRDYCSIPHSTLRNLPRFAKGELIIHEYNTGHWIMLEARDQVSNDLLQWIEGMCLEGCLS</sequence>
<evidence type="ECO:0000259" key="5">
    <source>
        <dbReference type="Pfam" id="PF00561"/>
    </source>
</evidence>
<feature type="domain" description="AB hydrolase-1" evidence="5">
    <location>
        <begin position="424"/>
        <end position="552"/>
    </location>
</feature>
<evidence type="ECO:0000256" key="4">
    <source>
        <dbReference type="SAM" id="MobiDB-lite"/>
    </source>
</evidence>
<dbReference type="InterPro" id="IPR000073">
    <property type="entry name" value="AB_hydrolase_1"/>
</dbReference>
<keyword evidence="7" id="KW-1185">Reference proteome</keyword>
<feature type="coiled-coil region" evidence="3">
    <location>
        <begin position="53"/>
        <end position="80"/>
    </location>
</feature>
<dbReference type="SUPFAM" id="SSF56112">
    <property type="entry name" value="Protein kinase-like (PK-like)"/>
    <property type="match status" value="1"/>
</dbReference>
<organism evidence="6 7">
    <name type="scientific">Tetrapyrgos nigripes</name>
    <dbReference type="NCBI Taxonomy" id="182062"/>
    <lineage>
        <taxon>Eukaryota</taxon>
        <taxon>Fungi</taxon>
        <taxon>Dikarya</taxon>
        <taxon>Basidiomycota</taxon>
        <taxon>Agaricomycotina</taxon>
        <taxon>Agaricomycetes</taxon>
        <taxon>Agaricomycetidae</taxon>
        <taxon>Agaricales</taxon>
        <taxon>Marasmiineae</taxon>
        <taxon>Marasmiaceae</taxon>
        <taxon>Tetrapyrgos</taxon>
    </lineage>
</organism>
<reference evidence="6 7" key="1">
    <citation type="journal article" date="2020" name="ISME J.">
        <title>Uncovering the hidden diversity of litter-decomposition mechanisms in mushroom-forming fungi.</title>
        <authorList>
            <person name="Floudas D."/>
            <person name="Bentzer J."/>
            <person name="Ahren D."/>
            <person name="Johansson T."/>
            <person name="Persson P."/>
            <person name="Tunlid A."/>
        </authorList>
    </citation>
    <scope>NUCLEOTIDE SEQUENCE [LARGE SCALE GENOMIC DNA]</scope>
    <source>
        <strain evidence="6 7">CBS 291.85</strain>
    </source>
</reference>
<dbReference type="PRINTS" id="PR00412">
    <property type="entry name" value="EPOXHYDRLASE"/>
</dbReference>
<dbReference type="InterPro" id="IPR029058">
    <property type="entry name" value="AB_hydrolase_fold"/>
</dbReference>
<dbReference type="Gene3D" id="3.40.50.1820">
    <property type="entry name" value="alpha/beta hydrolase"/>
    <property type="match status" value="1"/>
</dbReference>
<evidence type="ECO:0000256" key="3">
    <source>
        <dbReference type="SAM" id="Coils"/>
    </source>
</evidence>
<proteinExistence type="inferred from homology"/>
<evidence type="ECO:0000313" key="7">
    <source>
        <dbReference type="Proteomes" id="UP000559256"/>
    </source>
</evidence>
<evidence type="ECO:0000313" key="6">
    <source>
        <dbReference type="EMBL" id="KAF5367927.1"/>
    </source>
</evidence>
<dbReference type="GO" id="GO:0016787">
    <property type="term" value="F:hydrolase activity"/>
    <property type="evidence" value="ECO:0007669"/>
    <property type="project" value="UniProtKB-KW"/>
</dbReference>
<dbReference type="Proteomes" id="UP000559256">
    <property type="component" value="Unassembled WGS sequence"/>
</dbReference>
<dbReference type="Gene3D" id="1.10.510.10">
    <property type="entry name" value="Transferase(Phosphotransferase) domain 1"/>
    <property type="match status" value="1"/>
</dbReference>
<comment type="similarity">
    <text evidence="2">Belongs to the AB hydrolase superfamily. Epoxide hydrolase family.</text>
</comment>
<accession>A0A8H5LSH6</accession>
<comment type="caution">
    <text evidence="6">The sequence shown here is derived from an EMBL/GenBank/DDBJ whole genome shotgun (WGS) entry which is preliminary data.</text>
</comment>
<dbReference type="SUPFAM" id="SSF53474">
    <property type="entry name" value="alpha/beta-Hydrolases"/>
    <property type="match status" value="1"/>
</dbReference>